<protein>
    <submittedName>
        <fullName evidence="1">Uncharacterized protein</fullName>
    </submittedName>
</protein>
<name>E8ZJD7_MYCHL</name>
<gene>
    <name evidence="1" type="ORF">HF1_12500</name>
</gene>
<dbReference type="AlphaFoldDB" id="E8ZJD7"/>
<organism evidence="1 2">
    <name type="scientific">Mycoplasma haemofelis (strain Langford 1)</name>
    <name type="common">Haemobartonella felis</name>
    <dbReference type="NCBI Taxonomy" id="941640"/>
    <lineage>
        <taxon>Bacteria</taxon>
        <taxon>Bacillati</taxon>
        <taxon>Mycoplasmatota</taxon>
        <taxon>Mollicutes</taxon>
        <taxon>Mycoplasmataceae</taxon>
        <taxon>Mycoplasma</taxon>
    </lineage>
</organism>
<dbReference type="KEGG" id="mha:HF1_12500"/>
<evidence type="ECO:0000313" key="1">
    <source>
        <dbReference type="EMBL" id="CBY93258.1"/>
    </source>
</evidence>
<dbReference type="HOGENOM" id="CLU_149302_0_0_14"/>
<dbReference type="Proteomes" id="UP000008637">
    <property type="component" value="Chromosome"/>
</dbReference>
<dbReference type="EMBL" id="FR773153">
    <property type="protein sequence ID" value="CBY93258.1"/>
    <property type="molecule type" value="Genomic_DNA"/>
</dbReference>
<evidence type="ECO:0000313" key="2">
    <source>
        <dbReference type="Proteomes" id="UP000008637"/>
    </source>
</evidence>
<accession>E8ZJD7</accession>
<keyword evidence="2" id="KW-1185">Reference proteome</keyword>
<reference evidence="1 2" key="1">
    <citation type="journal article" date="2011" name="J. Bacteriol.">
        <title>Complete genome sequence of Mycoplasma haemofelis, a hemotropic mycoplasma.</title>
        <authorList>
            <person name="Barker E.N."/>
            <person name="Helps C.R."/>
            <person name="Peters I.R."/>
            <person name="Darby A.C."/>
            <person name="Radford A.D."/>
            <person name="Tasker S."/>
        </authorList>
    </citation>
    <scope>NUCLEOTIDE SEQUENCE [LARGE SCALE GENOMIC DNA]</scope>
    <source>
        <strain evidence="1 2">Langford 1</strain>
    </source>
</reference>
<proteinExistence type="predicted"/>
<sequence>MAISPINKALLGLLGVGTAGGTAAAGYKLSQQGDKKDGDASVVTKSKTSIRELLNGDKTKKLLSTDLGSQDSYWMAAFEKYRTGDSSKDANPWGISSWEKIKSQTGQAAPQEFLDKCDKESQKEVEDSSDQAYINVSTWCTREATDSES</sequence>